<dbReference type="GO" id="GO:0000407">
    <property type="term" value="C:phagophore assembly site"/>
    <property type="evidence" value="ECO:0007669"/>
    <property type="project" value="TreeGrafter"/>
</dbReference>
<dbReference type="GO" id="GO:0000160">
    <property type="term" value="P:phosphorelay signal transduction system"/>
    <property type="evidence" value="ECO:0007669"/>
    <property type="project" value="InterPro"/>
</dbReference>
<dbReference type="GO" id="GO:0005524">
    <property type="term" value="F:ATP binding"/>
    <property type="evidence" value="ECO:0007669"/>
    <property type="project" value="UniProtKB-KW"/>
</dbReference>
<keyword evidence="6" id="KW-0812">Transmembrane</keyword>
<evidence type="ECO:0000313" key="9">
    <source>
        <dbReference type="EMBL" id="BBM87928.1"/>
    </source>
</evidence>
<dbReference type="InterPro" id="IPR019734">
    <property type="entry name" value="TPR_rpt"/>
</dbReference>
<dbReference type="GO" id="GO:0005776">
    <property type="term" value="C:autophagosome"/>
    <property type="evidence" value="ECO:0007669"/>
    <property type="project" value="TreeGrafter"/>
</dbReference>
<evidence type="ECO:0000256" key="3">
    <source>
        <dbReference type="ARBA" id="ARBA00022777"/>
    </source>
</evidence>
<dbReference type="Pfam" id="PF00069">
    <property type="entry name" value="Pkinase"/>
    <property type="match status" value="1"/>
</dbReference>
<dbReference type="Pfam" id="PF00072">
    <property type="entry name" value="Response_reg"/>
    <property type="match status" value="1"/>
</dbReference>
<dbReference type="InterPro" id="IPR011006">
    <property type="entry name" value="CheY-like_superfamily"/>
</dbReference>
<keyword evidence="10" id="KW-1185">Reference proteome</keyword>
<evidence type="ECO:0000259" key="7">
    <source>
        <dbReference type="PROSITE" id="PS50011"/>
    </source>
</evidence>
<dbReference type="PROSITE" id="PS00108">
    <property type="entry name" value="PROTEIN_KINASE_ST"/>
    <property type="match status" value="1"/>
</dbReference>
<dbReference type="EMBL" id="AP019860">
    <property type="protein sequence ID" value="BBM87928.1"/>
    <property type="molecule type" value="Genomic_DNA"/>
</dbReference>
<evidence type="ECO:0000313" key="10">
    <source>
        <dbReference type="Proteomes" id="UP000326354"/>
    </source>
</evidence>
<dbReference type="SMART" id="SM00028">
    <property type="entry name" value="TPR"/>
    <property type="match status" value="4"/>
</dbReference>
<dbReference type="InterPro" id="IPR008271">
    <property type="entry name" value="Ser/Thr_kinase_AS"/>
</dbReference>
<evidence type="ECO:0000256" key="6">
    <source>
        <dbReference type="SAM" id="Phobius"/>
    </source>
</evidence>
<dbReference type="Pfam" id="PF14559">
    <property type="entry name" value="TPR_19"/>
    <property type="match status" value="1"/>
</dbReference>
<evidence type="ECO:0000256" key="2">
    <source>
        <dbReference type="ARBA" id="ARBA00022741"/>
    </source>
</evidence>
<keyword evidence="6" id="KW-0472">Membrane</keyword>
<feature type="domain" description="Response regulatory" evidence="8">
    <location>
        <begin position="14"/>
        <end position="130"/>
    </location>
</feature>
<dbReference type="SUPFAM" id="SSF56112">
    <property type="entry name" value="Protein kinase-like (PK-like)"/>
    <property type="match status" value="1"/>
</dbReference>
<dbReference type="PANTHER" id="PTHR24348">
    <property type="entry name" value="SERINE/THREONINE-PROTEIN KINASE UNC-51-RELATED"/>
    <property type="match status" value="1"/>
</dbReference>
<gene>
    <name evidence="9" type="ORF">UABAM_06343</name>
</gene>
<keyword evidence="3 9" id="KW-0418">Kinase</keyword>
<dbReference type="SUPFAM" id="SSF48452">
    <property type="entry name" value="TPR-like"/>
    <property type="match status" value="2"/>
</dbReference>
<accession>A0A5S9ITM3</accession>
<dbReference type="CDD" id="cd14014">
    <property type="entry name" value="STKc_PknB_like"/>
    <property type="match status" value="1"/>
</dbReference>
<dbReference type="AlphaFoldDB" id="A0A5S9ITM3"/>
<dbReference type="Gene3D" id="3.40.50.2300">
    <property type="match status" value="1"/>
</dbReference>
<keyword evidence="5" id="KW-0597">Phosphoprotein</keyword>
<feature type="transmembrane region" description="Helical" evidence="6">
    <location>
        <begin position="524"/>
        <end position="544"/>
    </location>
</feature>
<keyword evidence="6" id="KW-1133">Transmembrane helix</keyword>
<proteinExistence type="predicted"/>
<dbReference type="PANTHER" id="PTHR24348:SF22">
    <property type="entry name" value="NON-SPECIFIC SERINE_THREONINE PROTEIN KINASE"/>
    <property type="match status" value="1"/>
</dbReference>
<dbReference type="GO" id="GO:0016020">
    <property type="term" value="C:membrane"/>
    <property type="evidence" value="ECO:0007669"/>
    <property type="project" value="TreeGrafter"/>
</dbReference>
<dbReference type="InterPro" id="IPR001789">
    <property type="entry name" value="Sig_transdc_resp-reg_receiver"/>
</dbReference>
<dbReference type="Proteomes" id="UP000326354">
    <property type="component" value="Chromosome"/>
</dbReference>
<dbReference type="PROSITE" id="PS50110">
    <property type="entry name" value="RESPONSE_REGULATORY"/>
    <property type="match status" value="1"/>
</dbReference>
<dbReference type="PROSITE" id="PS50011">
    <property type="entry name" value="PROTEIN_KINASE_DOM"/>
    <property type="match status" value="1"/>
</dbReference>
<keyword evidence="4" id="KW-0067">ATP-binding</keyword>
<evidence type="ECO:0000256" key="5">
    <source>
        <dbReference type="PROSITE-ProRule" id="PRU00169"/>
    </source>
</evidence>
<name>A0A5S9ITM3_UABAM</name>
<dbReference type="SUPFAM" id="SSF52172">
    <property type="entry name" value="CheY-like"/>
    <property type="match status" value="1"/>
</dbReference>
<evidence type="ECO:0000256" key="1">
    <source>
        <dbReference type="ARBA" id="ARBA00022679"/>
    </source>
</evidence>
<dbReference type="SMART" id="SM00448">
    <property type="entry name" value="REC"/>
    <property type="match status" value="1"/>
</dbReference>
<feature type="modified residue" description="4-aspartylphosphate" evidence="5">
    <location>
        <position position="63"/>
    </location>
</feature>
<sequence length="927" mass="107978">MTLNQKSQQIEKNKVLIVEDEFAVANFCAMALNEAGINARIVQDLSQVERDLQTFSPHLILLDLYIPDFDTMEFIRHLRRQENYVTIPIILISAHDNPDNRLCAYDAGADDFIEKPVHPDYLISIVNSRIKRLRHIKSVIELQQIERGTLPTQKLGAPEKLKHHTGSRPQSTSIADDILCKLLLDFDIVSAEEMQDLLRRQSEMENDEYFVRLYDLILYLKVVDEHTLCNISLLKDIGGTSLIEGYQADEMIAEGGMGVVYSGYETSTQKRVAIKVFYDRDNTHLIDLQRFIRECDLAQSLDHEGITKAYKFGEINNIYYIVMEFIDGVALSEKIKEQGYLVESEALQIFGKALQAMSFAWEKDIIHRDLKPDNIMLTVDGDVKICDLGLAKAINSNAQLTQDNVILGTPSYMSPEQCMGATLDYRSDLYSLGVTLYVMLTGKEPFHGNFLEVAQGHMTEVPPQPKVKLSEPIHKFMYQLLYKKPAWRCVSIKGLLRDFDDVQRGRLPYTYRLRATKKTLRKQLYVLATLVVLVFVVLGSFWSYEKFYHLRQRNVILAHFSNKQFAKTIYLSYGYLLNNPNNIQIQKIRAQSWLKLRKYQQAVKYFAEVVVQSPNEDEILGDYAYALYYLKRFDEAQRQIEKVLLTQKSADHYYLLARINWQKQRSGLSKKYLKKAIALTPEYWQAYYLLGIVDDVKWFNTLYEYLPQDCPVELRQWIYYVNGVLLYRQHQYDKSKKQFLFAQAFGETKEINQYLAAIFCHKNNHDKTVQLLGTERLSFAKTLENIHTMIDIPALYFALREDLLAHYLATAFLHTNSPQKALFYIKKALKQNPKEVKYLKTSSDIYHKLKKYQKSIAQLHLILKYAPDQKYQVKLHKAKNLIALHKWQESLILLNELVKVKYNLRQVMPLQIEALIYRKNTKLLCCR</sequence>
<dbReference type="GO" id="GO:0004674">
    <property type="term" value="F:protein serine/threonine kinase activity"/>
    <property type="evidence" value="ECO:0007669"/>
    <property type="project" value="UniProtKB-KW"/>
</dbReference>
<protein>
    <submittedName>
        <fullName evidence="9">Serine/threonine protein kinase</fullName>
    </submittedName>
</protein>
<dbReference type="SMART" id="SM00220">
    <property type="entry name" value="S_TKc"/>
    <property type="match status" value="1"/>
</dbReference>
<dbReference type="RefSeq" id="WP_151971934.1">
    <property type="nucleotide sequence ID" value="NZ_AP019860.1"/>
</dbReference>
<dbReference type="InterPro" id="IPR045269">
    <property type="entry name" value="Atg1-like"/>
</dbReference>
<feature type="domain" description="Protein kinase" evidence="7">
    <location>
        <begin position="246"/>
        <end position="500"/>
    </location>
</feature>
<evidence type="ECO:0000256" key="4">
    <source>
        <dbReference type="ARBA" id="ARBA00022840"/>
    </source>
</evidence>
<evidence type="ECO:0000259" key="8">
    <source>
        <dbReference type="PROSITE" id="PS50110"/>
    </source>
</evidence>
<keyword evidence="1" id="KW-0808">Transferase</keyword>
<dbReference type="KEGG" id="uam:UABAM_06343"/>
<dbReference type="Gene3D" id="1.25.40.10">
    <property type="entry name" value="Tetratricopeptide repeat domain"/>
    <property type="match status" value="2"/>
</dbReference>
<dbReference type="InterPro" id="IPR000719">
    <property type="entry name" value="Prot_kinase_dom"/>
</dbReference>
<dbReference type="Gene3D" id="1.10.510.10">
    <property type="entry name" value="Transferase(Phosphotransferase) domain 1"/>
    <property type="match status" value="1"/>
</dbReference>
<dbReference type="InterPro" id="IPR011009">
    <property type="entry name" value="Kinase-like_dom_sf"/>
</dbReference>
<reference evidence="9 10" key="1">
    <citation type="submission" date="2019-08" db="EMBL/GenBank/DDBJ databases">
        <title>Complete genome sequence of Candidatus Uab amorphum.</title>
        <authorList>
            <person name="Shiratori T."/>
            <person name="Suzuki S."/>
            <person name="Kakizawa Y."/>
            <person name="Ishida K."/>
        </authorList>
    </citation>
    <scope>NUCLEOTIDE SEQUENCE [LARGE SCALE GENOMIC DNA]</scope>
    <source>
        <strain evidence="9 10">SRT547</strain>
    </source>
</reference>
<keyword evidence="9" id="KW-0723">Serine/threonine-protein kinase</keyword>
<organism evidence="9 10">
    <name type="scientific">Uabimicrobium amorphum</name>
    <dbReference type="NCBI Taxonomy" id="2596890"/>
    <lineage>
        <taxon>Bacteria</taxon>
        <taxon>Pseudomonadati</taxon>
        <taxon>Planctomycetota</taxon>
        <taxon>Candidatus Uabimicrobiia</taxon>
        <taxon>Candidatus Uabimicrobiales</taxon>
        <taxon>Candidatus Uabimicrobiaceae</taxon>
        <taxon>Candidatus Uabimicrobium</taxon>
    </lineage>
</organism>
<dbReference type="GO" id="GO:0005829">
    <property type="term" value="C:cytosol"/>
    <property type="evidence" value="ECO:0007669"/>
    <property type="project" value="TreeGrafter"/>
</dbReference>
<dbReference type="OrthoDB" id="280689at2"/>
<dbReference type="InterPro" id="IPR011990">
    <property type="entry name" value="TPR-like_helical_dom_sf"/>
</dbReference>
<keyword evidence="2" id="KW-0547">Nucleotide-binding</keyword>